<keyword evidence="11" id="KW-1185">Reference proteome</keyword>
<feature type="compositionally biased region" description="Basic and acidic residues" evidence="7">
    <location>
        <begin position="820"/>
        <end position="829"/>
    </location>
</feature>
<dbReference type="InterPro" id="IPR018200">
    <property type="entry name" value="USP_CS"/>
</dbReference>
<dbReference type="SUPFAM" id="SSF54001">
    <property type="entry name" value="Cysteine proteinases"/>
    <property type="match status" value="1"/>
</dbReference>
<evidence type="ECO:0000259" key="9">
    <source>
        <dbReference type="PROSITE" id="PS50865"/>
    </source>
</evidence>
<name>A0ABM1S799_LIMPO</name>
<proteinExistence type="predicted"/>
<keyword evidence="4 6" id="KW-0863">Zinc-finger</keyword>
<keyword evidence="5" id="KW-0862">Zinc</keyword>
<evidence type="ECO:0000256" key="1">
    <source>
        <dbReference type="ARBA" id="ARBA00000707"/>
    </source>
</evidence>
<accession>A0ABM1S799</accession>
<feature type="compositionally biased region" description="Low complexity" evidence="7">
    <location>
        <begin position="785"/>
        <end position="794"/>
    </location>
</feature>
<reference evidence="12" key="1">
    <citation type="submission" date="2025-08" db="UniProtKB">
        <authorList>
            <consortium name="RefSeq"/>
        </authorList>
    </citation>
    <scope>IDENTIFICATION</scope>
    <source>
        <tissue evidence="12">Muscle</tissue>
    </source>
</reference>
<feature type="domain" description="CS" evidence="10">
    <location>
        <begin position="30"/>
        <end position="117"/>
    </location>
</feature>
<dbReference type="InterPro" id="IPR050185">
    <property type="entry name" value="Ub_carboxyl-term_hydrolase"/>
</dbReference>
<dbReference type="PROSITE" id="PS00973">
    <property type="entry name" value="USP_2"/>
    <property type="match status" value="1"/>
</dbReference>
<keyword evidence="3" id="KW-0479">Metal-binding</keyword>
<comment type="catalytic activity">
    <reaction evidence="1">
        <text>Thiol-dependent hydrolysis of ester, thioester, amide, peptide and isopeptide bonds formed by the C-terminal Gly of ubiquitin (a 76-residue protein attached to proteins as an intracellular targeting signal).</text>
        <dbReference type="EC" id="3.4.19.12"/>
    </reaction>
</comment>
<evidence type="ECO:0000256" key="3">
    <source>
        <dbReference type="ARBA" id="ARBA00022723"/>
    </source>
</evidence>
<dbReference type="Gene3D" id="2.60.40.790">
    <property type="match status" value="2"/>
</dbReference>
<dbReference type="SUPFAM" id="SSF144232">
    <property type="entry name" value="HIT/MYND zinc finger-like"/>
    <property type="match status" value="1"/>
</dbReference>
<dbReference type="Pfam" id="PF00443">
    <property type="entry name" value="UCH"/>
    <property type="match status" value="1"/>
</dbReference>
<feature type="domain" description="USP" evidence="8">
    <location>
        <begin position="361"/>
        <end position="1165"/>
    </location>
</feature>
<dbReference type="PROSITE" id="PS50235">
    <property type="entry name" value="USP_3"/>
    <property type="match status" value="1"/>
</dbReference>
<evidence type="ECO:0000259" key="8">
    <source>
        <dbReference type="PROSITE" id="PS50235"/>
    </source>
</evidence>
<feature type="region of interest" description="Disordered" evidence="7">
    <location>
        <begin position="278"/>
        <end position="301"/>
    </location>
</feature>
<feature type="compositionally biased region" description="Polar residues" evidence="7">
    <location>
        <begin position="894"/>
        <end position="908"/>
    </location>
</feature>
<protein>
    <recommendedName>
        <fullName evidence="2">ubiquitinyl hydrolase 1</fullName>
        <ecNumber evidence="2">3.4.19.12</ecNumber>
    </recommendedName>
</protein>
<gene>
    <name evidence="12" type="primary">LOC106457766</name>
</gene>
<evidence type="ECO:0000313" key="11">
    <source>
        <dbReference type="Proteomes" id="UP000694941"/>
    </source>
</evidence>
<feature type="domain" description="MYND-type" evidence="9">
    <location>
        <begin position="653"/>
        <end position="695"/>
    </location>
</feature>
<dbReference type="Pfam" id="PF01753">
    <property type="entry name" value="zf-MYND"/>
    <property type="match status" value="1"/>
</dbReference>
<dbReference type="CDD" id="cd06466">
    <property type="entry name" value="p23_CS_SGT1_like"/>
    <property type="match status" value="1"/>
</dbReference>
<dbReference type="PROSITE" id="PS50865">
    <property type="entry name" value="ZF_MYND_2"/>
    <property type="match status" value="1"/>
</dbReference>
<dbReference type="CDD" id="cd06463">
    <property type="entry name" value="p23_like"/>
    <property type="match status" value="1"/>
</dbReference>
<evidence type="ECO:0000256" key="6">
    <source>
        <dbReference type="PROSITE-ProRule" id="PRU00134"/>
    </source>
</evidence>
<dbReference type="InterPro" id="IPR038765">
    <property type="entry name" value="Papain-like_cys_pep_sf"/>
</dbReference>
<evidence type="ECO:0000256" key="2">
    <source>
        <dbReference type="ARBA" id="ARBA00012759"/>
    </source>
</evidence>
<evidence type="ECO:0000313" key="12">
    <source>
        <dbReference type="RefSeq" id="XP_022239504.1"/>
    </source>
</evidence>
<feature type="region of interest" description="Disordered" evidence="7">
    <location>
        <begin position="785"/>
        <end position="839"/>
    </location>
</feature>
<dbReference type="PANTHER" id="PTHR21646">
    <property type="entry name" value="UBIQUITIN CARBOXYL-TERMINAL HYDROLASE"/>
    <property type="match status" value="1"/>
</dbReference>
<dbReference type="Gene3D" id="6.10.140.2220">
    <property type="match status" value="1"/>
</dbReference>
<dbReference type="CDD" id="cd17039">
    <property type="entry name" value="Ubl_ubiquitin_like"/>
    <property type="match status" value="1"/>
</dbReference>
<feature type="domain" description="CS" evidence="10">
    <location>
        <begin position="136"/>
        <end position="238"/>
    </location>
</feature>
<dbReference type="GeneID" id="106457766"/>
<organism evidence="11 12">
    <name type="scientific">Limulus polyphemus</name>
    <name type="common">Atlantic horseshoe crab</name>
    <dbReference type="NCBI Taxonomy" id="6850"/>
    <lineage>
        <taxon>Eukaryota</taxon>
        <taxon>Metazoa</taxon>
        <taxon>Ecdysozoa</taxon>
        <taxon>Arthropoda</taxon>
        <taxon>Chelicerata</taxon>
        <taxon>Merostomata</taxon>
        <taxon>Xiphosura</taxon>
        <taxon>Limulidae</taxon>
        <taxon>Limulus</taxon>
    </lineage>
</organism>
<dbReference type="SUPFAM" id="SSF49764">
    <property type="entry name" value="HSP20-like chaperones"/>
    <property type="match status" value="2"/>
</dbReference>
<sequence length="1232" mass="139180">MVEQQRKEKISIATFVTKIQTKEIKLTKNVRTIRHEWTQTDAKVVVTLHVGSYVDLNQLNLEPEENHCLLSFPDGRKWKCSLYQPVVADGTTVAQRGNKVFIQMVKKVPNKHWPQLEFQEGVPMDTQNTHKPIHEVQDVKLDWYEKGPDSMTLCLYIKNINKDSLEVCFEDTSFSVKFKTGDSKFLELHPGTSENTVFLWKINVKGAIKPFECRHRLTAMSLEINLKKECPGRWDCLESSNAVKRLSSDVPSNTWLLVNKQSTLPIAAVQASPSKASLQQSKLVKTQGQREGSRSPKSMSQRCVQSHGQGNLLSSNCCGQGDSKREMSEKADNLCVNQKPTCMVPPLNFAKQEQLAALGVTGLDNLGNTCFMNSVLQCLANTREFRDYFLDGLYQSEINMKNPLGMGGKLAATFAVLMKVLWSGTHRSFAPTKLKTLISLKATQFTGFAQHDAQEFMAFLLDGLHEDLNRVKNKPYTENVDSDGRPDEDIADEAWHLYKSRNDSIVVDLFQGQYKSKLVCPVCNKVSITFDPFLYLSVPLPKKLQTFTVIFFTKDPYCRPVQYTVTLNQNAAVEDLKEKVSKKFGVKANNLRVFEVYKRKIQKFFGKGSTLSGVTPNDQLFVFEVLDEILAGEPVLEFAVIQRIIIPRPMTRCSYCRRECPPGGARLKRCTKCYSASYCDQTCQKNHWNSHKNGCKLTPELVGCPFIVRIPVSQLTYPTLARILEAYSRYSVDVFQPPLQMTTGIKRSSSLSSSGTLNVSLSEQSTSQSFDSGISLSVLTTDSSLQTDSSSIQSDRADPTVCTDSTETNCPVDPSVSLQHQEEESKENETDTDGTFCNKDEMLTPLNVFRNKARMPTIKESVRSGREESAQTQDSNIVEELKHDDTSGEFVSIPPSSNKIPTPESSPSSKDHPLTRIVFGHSLEEGTDHLSSVFTIRPVNQYGQNIPGDILEDKGEELLDMSSMYFLGMDWQNYEKQKNYVLVESKDLDVEYYDDDRETLKKDSKDITLTQCLQLFTEPEVLSPQEAWYCPRCKEHREATKQLSLWRLPPVLIIQLKRFSFKNLIWRDKIDKMVEFPLRGLDLSPYFCGPISPPGVSPLYDLYAVINHHGGILGGHYTAFGRCVNLQNTRRSEIDWRLFDDSRVSFVPETSVVTRSAYMLFYRQRGMPFNFQKPAATCSVKSVSKEQKQRENLLDLEADLDTDTVPTISVSDSNVISSCDILPSSTDMETLD</sequence>
<evidence type="ECO:0000256" key="5">
    <source>
        <dbReference type="ARBA" id="ARBA00022833"/>
    </source>
</evidence>
<dbReference type="PROSITE" id="PS00972">
    <property type="entry name" value="USP_1"/>
    <property type="match status" value="1"/>
</dbReference>
<dbReference type="Gene3D" id="3.90.70.10">
    <property type="entry name" value="Cysteine proteinases"/>
    <property type="match status" value="2"/>
</dbReference>
<evidence type="ECO:0000259" key="10">
    <source>
        <dbReference type="PROSITE" id="PS51203"/>
    </source>
</evidence>
<dbReference type="InterPro" id="IPR028889">
    <property type="entry name" value="USP"/>
</dbReference>
<dbReference type="Pfam" id="PF04969">
    <property type="entry name" value="CS"/>
    <property type="match status" value="2"/>
</dbReference>
<dbReference type="Proteomes" id="UP000694941">
    <property type="component" value="Unplaced"/>
</dbReference>
<dbReference type="PROSITE" id="PS01360">
    <property type="entry name" value="ZF_MYND_1"/>
    <property type="match status" value="1"/>
</dbReference>
<dbReference type="InterPro" id="IPR001394">
    <property type="entry name" value="Peptidase_C19_UCH"/>
</dbReference>
<dbReference type="PROSITE" id="PS51203">
    <property type="entry name" value="CS"/>
    <property type="match status" value="2"/>
</dbReference>
<dbReference type="CDD" id="cd02674">
    <property type="entry name" value="Peptidase_C19R"/>
    <property type="match status" value="1"/>
</dbReference>
<evidence type="ECO:0000256" key="7">
    <source>
        <dbReference type="SAM" id="MobiDB-lite"/>
    </source>
</evidence>
<dbReference type="InterPro" id="IPR002893">
    <property type="entry name" value="Znf_MYND"/>
</dbReference>
<dbReference type="RefSeq" id="XP_022239504.1">
    <property type="nucleotide sequence ID" value="XM_022383796.1"/>
</dbReference>
<dbReference type="EC" id="3.4.19.12" evidence="2"/>
<feature type="region of interest" description="Disordered" evidence="7">
    <location>
        <begin position="883"/>
        <end position="913"/>
    </location>
</feature>
<dbReference type="InterPro" id="IPR007052">
    <property type="entry name" value="CS_dom"/>
</dbReference>
<dbReference type="InterPro" id="IPR008978">
    <property type="entry name" value="HSP20-like_chaperone"/>
</dbReference>
<dbReference type="PANTHER" id="PTHR21646:SF74">
    <property type="entry name" value="UBIQUITIN CARBOXYL-TERMINAL HYDROLASE 19"/>
    <property type="match status" value="1"/>
</dbReference>
<evidence type="ECO:0000256" key="4">
    <source>
        <dbReference type="ARBA" id="ARBA00022771"/>
    </source>
</evidence>